<dbReference type="Proteomes" id="UP001201812">
    <property type="component" value="Unassembled WGS sequence"/>
</dbReference>
<reference evidence="2" key="1">
    <citation type="submission" date="2022-01" db="EMBL/GenBank/DDBJ databases">
        <title>Genome Sequence Resource for Two Populations of Ditylenchus destructor, the Migratory Endoparasitic Phytonematode.</title>
        <authorList>
            <person name="Zhang H."/>
            <person name="Lin R."/>
            <person name="Xie B."/>
        </authorList>
    </citation>
    <scope>NUCLEOTIDE SEQUENCE</scope>
    <source>
        <strain evidence="2">BazhouSP</strain>
    </source>
</reference>
<dbReference type="EMBL" id="JAKKPZ010000045">
    <property type="protein sequence ID" value="KAI1706832.1"/>
    <property type="molecule type" value="Genomic_DNA"/>
</dbReference>
<accession>A0AAD4MX67</accession>
<protein>
    <submittedName>
        <fullName evidence="2">Uncharacterized protein</fullName>
    </submittedName>
</protein>
<evidence type="ECO:0000313" key="2">
    <source>
        <dbReference type="EMBL" id="KAI1706832.1"/>
    </source>
</evidence>
<evidence type="ECO:0000313" key="3">
    <source>
        <dbReference type="Proteomes" id="UP001201812"/>
    </source>
</evidence>
<comment type="caution">
    <text evidence="2">The sequence shown here is derived from an EMBL/GenBank/DDBJ whole genome shotgun (WGS) entry which is preliminary data.</text>
</comment>
<sequence>MQEAAPSKKDTRRKFMDEHDECCLLWILSDQDRLDKIWPGKSIPRTGQEAAKKETIDALIDELKTKFPDHFGHMTQELLRNKIKDRLKHLKDKKSKWAASRSDEDWKRDKLSTVNPSLRTLAQELENREVKIKAEEKAREMEREEKRRRNRDFAPALKPLKEETTTSNSTRHGPATKKRKGSKDDPKAGPENEKSDEQKRSDSLVVRLDSQQDNNSKFDLREMDDEFYVLKYHKYMAIILDFYDTNPYDDNEATMLTEESFNRIEAKLLEHVAILLRARYADILQFFDAQEQNHLVEFKSFYSGVIKAHYNLEKYNELFKDLPDEEKPTFSHVGRIYGHPGFYINKGEVAQVFSERLSVTKGILTRMLEPLYDEVCDLFTQAAEANLEQIDMVYLNALMFLEYVGETARGKQNRRAINDAIRLKKEILTTQVCEWKETKEKQLHGENASFDGPNYVQKICGLQANIARVVFNYHAYVKAARFMGLIALAAIPNQVREVCTHVVNFFTFAKESFESLREKLFQSFGYHL</sequence>
<evidence type="ECO:0000256" key="1">
    <source>
        <dbReference type="SAM" id="MobiDB-lite"/>
    </source>
</evidence>
<feature type="region of interest" description="Disordered" evidence="1">
    <location>
        <begin position="90"/>
        <end position="109"/>
    </location>
</feature>
<gene>
    <name evidence="2" type="ORF">DdX_12826</name>
</gene>
<organism evidence="2 3">
    <name type="scientific">Ditylenchus destructor</name>
    <dbReference type="NCBI Taxonomy" id="166010"/>
    <lineage>
        <taxon>Eukaryota</taxon>
        <taxon>Metazoa</taxon>
        <taxon>Ecdysozoa</taxon>
        <taxon>Nematoda</taxon>
        <taxon>Chromadorea</taxon>
        <taxon>Rhabditida</taxon>
        <taxon>Tylenchina</taxon>
        <taxon>Tylenchomorpha</taxon>
        <taxon>Sphaerularioidea</taxon>
        <taxon>Anguinidae</taxon>
        <taxon>Anguininae</taxon>
        <taxon>Ditylenchus</taxon>
    </lineage>
</organism>
<keyword evidence="3" id="KW-1185">Reference proteome</keyword>
<feature type="region of interest" description="Disordered" evidence="1">
    <location>
        <begin position="136"/>
        <end position="208"/>
    </location>
</feature>
<proteinExistence type="predicted"/>
<dbReference type="AlphaFoldDB" id="A0AAD4MX67"/>
<name>A0AAD4MX67_9BILA</name>
<feature type="compositionally biased region" description="Basic and acidic residues" evidence="1">
    <location>
        <begin position="136"/>
        <end position="147"/>
    </location>
</feature>
<feature type="compositionally biased region" description="Basic and acidic residues" evidence="1">
    <location>
        <begin position="182"/>
        <end position="202"/>
    </location>
</feature>